<feature type="region of interest" description="Disordered" evidence="1">
    <location>
        <begin position="113"/>
        <end position="140"/>
    </location>
</feature>
<protein>
    <submittedName>
        <fullName evidence="2">Uncharacterized protein</fullName>
    </submittedName>
</protein>
<reference evidence="2 3" key="1">
    <citation type="submission" date="2015-07" db="EMBL/GenBank/DDBJ databases">
        <title>The genome of Melipona quadrifasciata.</title>
        <authorList>
            <person name="Pan H."/>
            <person name="Kapheim K."/>
        </authorList>
    </citation>
    <scope>NUCLEOTIDE SEQUENCE [LARGE SCALE GENOMIC DNA]</scope>
    <source>
        <strain evidence="2">0111107301</strain>
        <tissue evidence="2">Whole body</tissue>
    </source>
</reference>
<dbReference type="AlphaFoldDB" id="A0A0M9A3H6"/>
<sequence>MQKYTSSLLIYSTFRNHAINRRLLSLNVVERASTYVCDARNWMADAKRRMIMVDLYFAKVREIIGAEAVHGPAIESANLDLRAQLQFFLKCKKERKKTEKIIPSYSFFNKTSDPCTDGDRSSTSTTEEKKKKKNEQKSEGTAGLKIIDATNKRLFLSSCFRDFRVSRWANVQRVTENQEHASSIVKSLQHADLKSSQEELLHEVLDRYPNLPLNIISGFTLDGTVERWKLFQRDASTCQWLESLDKGLEERAKVKPSCERLDAITSLGITRGTASRNESRESTGAVLQAVLNFILIALSTLHLGKNFKSSFMSVPDRLQNTFEDTLTKRTVDRRKEKSFTNWPLKQMGISTAYRHTWQRAIKLRQLS</sequence>
<evidence type="ECO:0000256" key="1">
    <source>
        <dbReference type="SAM" id="MobiDB-lite"/>
    </source>
</evidence>
<proteinExistence type="predicted"/>
<evidence type="ECO:0000313" key="3">
    <source>
        <dbReference type="Proteomes" id="UP000053105"/>
    </source>
</evidence>
<keyword evidence="3" id="KW-1185">Reference proteome</keyword>
<name>A0A0M9A3H6_9HYME</name>
<dbReference type="Proteomes" id="UP000053105">
    <property type="component" value="Unassembled WGS sequence"/>
</dbReference>
<dbReference type="EMBL" id="KQ435747">
    <property type="protein sequence ID" value="KOX76490.1"/>
    <property type="molecule type" value="Genomic_DNA"/>
</dbReference>
<accession>A0A0M9A3H6</accession>
<evidence type="ECO:0000313" key="2">
    <source>
        <dbReference type="EMBL" id="KOX76490.1"/>
    </source>
</evidence>
<gene>
    <name evidence="2" type="ORF">WN51_12470</name>
</gene>
<organism evidence="2 3">
    <name type="scientific">Melipona quadrifasciata</name>
    <dbReference type="NCBI Taxonomy" id="166423"/>
    <lineage>
        <taxon>Eukaryota</taxon>
        <taxon>Metazoa</taxon>
        <taxon>Ecdysozoa</taxon>
        <taxon>Arthropoda</taxon>
        <taxon>Hexapoda</taxon>
        <taxon>Insecta</taxon>
        <taxon>Pterygota</taxon>
        <taxon>Neoptera</taxon>
        <taxon>Endopterygota</taxon>
        <taxon>Hymenoptera</taxon>
        <taxon>Apocrita</taxon>
        <taxon>Aculeata</taxon>
        <taxon>Apoidea</taxon>
        <taxon>Anthophila</taxon>
        <taxon>Apidae</taxon>
        <taxon>Melipona</taxon>
    </lineage>
</organism>